<protein>
    <submittedName>
        <fullName evidence="1">12794_t:CDS:1</fullName>
    </submittedName>
</protein>
<dbReference type="EMBL" id="CAJVPU010014797">
    <property type="protein sequence ID" value="CAG8642276.1"/>
    <property type="molecule type" value="Genomic_DNA"/>
</dbReference>
<accession>A0ACA9N9Y8</accession>
<gene>
    <name evidence="1" type="ORF">DHETER_LOCUS8897</name>
</gene>
<sequence length="106" mass="12061">MPTNAQNVKGPWSSDEDSLLLNSLEEILHSARRNKKSPQISWTAVAGKVHTRSSKQCRERYICEFNTVLKKGPLTEKEQNLIRRLQRKTTSYTVIAGKLPGRTPLQ</sequence>
<proteinExistence type="predicted"/>
<evidence type="ECO:0000313" key="1">
    <source>
        <dbReference type="EMBL" id="CAG8642276.1"/>
    </source>
</evidence>
<organism evidence="1 2">
    <name type="scientific">Dentiscutata heterogama</name>
    <dbReference type="NCBI Taxonomy" id="1316150"/>
    <lineage>
        <taxon>Eukaryota</taxon>
        <taxon>Fungi</taxon>
        <taxon>Fungi incertae sedis</taxon>
        <taxon>Mucoromycota</taxon>
        <taxon>Glomeromycotina</taxon>
        <taxon>Glomeromycetes</taxon>
        <taxon>Diversisporales</taxon>
        <taxon>Gigasporaceae</taxon>
        <taxon>Dentiscutata</taxon>
    </lineage>
</organism>
<evidence type="ECO:0000313" key="2">
    <source>
        <dbReference type="Proteomes" id="UP000789702"/>
    </source>
</evidence>
<reference evidence="1" key="1">
    <citation type="submission" date="2021-06" db="EMBL/GenBank/DDBJ databases">
        <authorList>
            <person name="Kallberg Y."/>
            <person name="Tangrot J."/>
            <person name="Rosling A."/>
        </authorList>
    </citation>
    <scope>NUCLEOTIDE SEQUENCE</scope>
    <source>
        <strain evidence="1">IL203A</strain>
    </source>
</reference>
<comment type="caution">
    <text evidence="1">The sequence shown here is derived from an EMBL/GenBank/DDBJ whole genome shotgun (WGS) entry which is preliminary data.</text>
</comment>
<name>A0ACA9N9Y8_9GLOM</name>
<keyword evidence="2" id="KW-1185">Reference proteome</keyword>
<feature type="non-terminal residue" evidence="1">
    <location>
        <position position="106"/>
    </location>
</feature>
<dbReference type="Proteomes" id="UP000789702">
    <property type="component" value="Unassembled WGS sequence"/>
</dbReference>